<dbReference type="InterPro" id="IPR001494">
    <property type="entry name" value="Importin-beta_N"/>
</dbReference>
<evidence type="ECO:0000256" key="2">
    <source>
        <dbReference type="ARBA" id="ARBA00007991"/>
    </source>
</evidence>
<dbReference type="PANTHER" id="PTHR10997:SF7">
    <property type="entry name" value="IMPORTIN-11"/>
    <property type="match status" value="1"/>
</dbReference>
<dbReference type="SMART" id="SM00913">
    <property type="entry name" value="IBN_N"/>
    <property type="match status" value="1"/>
</dbReference>
<dbReference type="FunFam" id="1.25.10.10:FF:000362">
    <property type="entry name" value="Importin 11, putative"/>
    <property type="match status" value="1"/>
</dbReference>
<organism evidence="6 7">
    <name type="scientific">Daldinia eschscholtzii</name>
    <dbReference type="NCBI Taxonomy" id="292717"/>
    <lineage>
        <taxon>Eukaryota</taxon>
        <taxon>Fungi</taxon>
        <taxon>Dikarya</taxon>
        <taxon>Ascomycota</taxon>
        <taxon>Pezizomycotina</taxon>
        <taxon>Sordariomycetes</taxon>
        <taxon>Xylariomycetidae</taxon>
        <taxon>Xylariales</taxon>
        <taxon>Hypoxylaceae</taxon>
        <taxon>Daldinia</taxon>
    </lineage>
</organism>
<dbReference type="PROSITE" id="PS50166">
    <property type="entry name" value="IMPORTIN_B_NT"/>
    <property type="match status" value="1"/>
</dbReference>
<dbReference type="Proteomes" id="UP001369815">
    <property type="component" value="Unassembled WGS sequence"/>
</dbReference>
<dbReference type="GO" id="GO:0005635">
    <property type="term" value="C:nuclear envelope"/>
    <property type="evidence" value="ECO:0007669"/>
    <property type="project" value="TreeGrafter"/>
</dbReference>
<comment type="subcellular location">
    <subcellularLocation>
        <location evidence="1">Nucleus</location>
    </subcellularLocation>
</comment>
<reference evidence="6 7" key="1">
    <citation type="journal article" date="2024" name="Front Chem Biol">
        <title>Unveiling the potential of Daldinia eschscholtzii MFLUCC 19-0629 through bioactivity and bioinformatics studies for enhanced sustainable agriculture production.</title>
        <authorList>
            <person name="Brooks S."/>
            <person name="Weaver J.A."/>
            <person name="Klomchit A."/>
            <person name="Alharthi S.A."/>
            <person name="Onlamun T."/>
            <person name="Nurani R."/>
            <person name="Vong T.K."/>
            <person name="Alberti F."/>
            <person name="Greco C."/>
        </authorList>
    </citation>
    <scope>NUCLEOTIDE SEQUENCE [LARGE SCALE GENOMIC DNA]</scope>
    <source>
        <strain evidence="6">MFLUCC 19-0629</strain>
    </source>
</reference>
<proteinExistence type="inferred from homology"/>
<evidence type="ECO:0000256" key="1">
    <source>
        <dbReference type="ARBA" id="ARBA00004123"/>
    </source>
</evidence>
<protein>
    <recommendedName>
        <fullName evidence="5">Importin N-terminal domain-containing protein</fullName>
    </recommendedName>
</protein>
<dbReference type="Gene3D" id="1.25.10.10">
    <property type="entry name" value="Leucine-rich Repeat Variant"/>
    <property type="match status" value="1"/>
</dbReference>
<sequence length="1048" mass="118266">MNFAIEVPGTATPLNFNELLRTLQTASSSHDNNKRQAAGQQLTAWESHPDYYPTLQSIFLDKGSPQDARFLAIIQLKNGVDRFWRLQSVQNAIPAAAKQVIRERLFQGTTSEGDRQFALHNALVIAKVVRTDFPTAWPTPLNDLVQLLRATKDGDQVELSGALMILLRIVKELGTARLRKSQTLLQSITPELVYVLGEIYHAKTSLWIAFLTNGRDDDDENEALLAMENSLDAIKSLRRLLIVGYEYPDKDKTVQQVWTFSQEQFAQFLNFINSDSRKIARYVDLLGKHLIQFTKLHIEMATTHPASFASLPNSLDLVRAYWDLTAKFAEVFNKSDGIRQETSGSGQPKAKVEGPVLERLALKGLLLVRQCVRMVHFPQQTIRYRSKDIIDEQQQAVKFLGAELLKDEVVTQIANVLITHFFIFRKADLDAWDEDPQEWEQQEEAEGNAYEWEVRPCAEKLFLDILTHYKHLLLQPLISYFSTVQNPQTDIVTREAVYTAMGLAAPLVSEEFDFESMLKTTIATDAQQTGPLARVIRRRIAILLSQWVPVKISAEARPLIYEIFRHFLNPEDECNDIVVRITAARQFKVIFDELGFEGHLFSPYTPDVLMRLIGLLEEAEVDETKLAILESTRSLIHRMETHVSSFGDMVMNAIPGIWESAGELGYMMKQSVLAIIQAVVMSMKTESRRYQPMILPLIAEATREGTELYLYLIEEALDLWSNILHQSEAPLSPELLSLAETAIDQLSKQNDYAFTYTSILGCYIVLAPEAILEDRYRRPAIAALSGSLGAKNRELVSITIRYTESLIRLSHDLGGMSGLQVIIQDMMGTGFLTTIFEGIHDSFEAHQTTGPKKRQSRVSSQNLIDYFVILSRIAVIDPAMFVEMLASLGPLDQVWNWLSAEWFGSFDSIADNNRHKLNLLALTRLLELPQPMQGLVLLKLQDYFSMWTSVLVQIISAEPPTVGNDMLVVTNDLEPTEWDTAKDVRERALFATDPVKTVQSLPFVKEKLNDLVQRVGGGQAFEENWAVNVDKEVIAGFQAIAAAPSGNT</sequence>
<accession>A0AAX6MAN8</accession>
<comment type="similarity">
    <text evidence="2">Belongs to the importin beta family.</text>
</comment>
<comment type="caution">
    <text evidence="6">The sequence shown here is derived from an EMBL/GenBank/DDBJ whole genome shotgun (WGS) entry which is preliminary data.</text>
</comment>
<dbReference type="AlphaFoldDB" id="A0AAX6MAN8"/>
<dbReference type="InterPro" id="IPR058669">
    <property type="entry name" value="TPR_IPO7/11-like"/>
</dbReference>
<dbReference type="EMBL" id="JBANMG010000009">
    <property type="protein sequence ID" value="KAK6949447.1"/>
    <property type="molecule type" value="Genomic_DNA"/>
</dbReference>
<dbReference type="InterPro" id="IPR016024">
    <property type="entry name" value="ARM-type_fold"/>
</dbReference>
<evidence type="ECO:0000256" key="3">
    <source>
        <dbReference type="ARBA" id="ARBA00022448"/>
    </source>
</evidence>
<dbReference type="GO" id="GO:0031267">
    <property type="term" value="F:small GTPase binding"/>
    <property type="evidence" value="ECO:0007669"/>
    <property type="project" value="InterPro"/>
</dbReference>
<dbReference type="InterPro" id="IPR011989">
    <property type="entry name" value="ARM-like"/>
</dbReference>
<dbReference type="PANTHER" id="PTHR10997">
    <property type="entry name" value="IMPORTIN-7, 8, 11"/>
    <property type="match status" value="1"/>
</dbReference>
<dbReference type="Pfam" id="PF03810">
    <property type="entry name" value="IBN_N"/>
    <property type="match status" value="1"/>
</dbReference>
<dbReference type="GO" id="GO:0006606">
    <property type="term" value="P:protein import into nucleus"/>
    <property type="evidence" value="ECO:0007669"/>
    <property type="project" value="TreeGrafter"/>
</dbReference>
<evidence type="ECO:0000313" key="7">
    <source>
        <dbReference type="Proteomes" id="UP001369815"/>
    </source>
</evidence>
<evidence type="ECO:0000259" key="5">
    <source>
        <dbReference type="PROSITE" id="PS50166"/>
    </source>
</evidence>
<keyword evidence="4" id="KW-0539">Nucleus</keyword>
<dbReference type="Pfam" id="PF25758">
    <property type="entry name" value="TPR_IPO11"/>
    <property type="match status" value="1"/>
</dbReference>
<evidence type="ECO:0000313" key="6">
    <source>
        <dbReference type="EMBL" id="KAK6949447.1"/>
    </source>
</evidence>
<feature type="domain" description="Importin N-terminal" evidence="5">
    <location>
        <begin position="38"/>
        <end position="111"/>
    </location>
</feature>
<gene>
    <name evidence="6" type="ORF">Daesc_009527</name>
</gene>
<name>A0AAX6MAN8_9PEZI</name>
<dbReference type="GO" id="GO:0005829">
    <property type="term" value="C:cytosol"/>
    <property type="evidence" value="ECO:0007669"/>
    <property type="project" value="TreeGrafter"/>
</dbReference>
<evidence type="ECO:0000256" key="4">
    <source>
        <dbReference type="ARBA" id="ARBA00023242"/>
    </source>
</evidence>
<dbReference type="SUPFAM" id="SSF48371">
    <property type="entry name" value="ARM repeat"/>
    <property type="match status" value="1"/>
</dbReference>
<keyword evidence="3" id="KW-0813">Transport</keyword>
<keyword evidence="7" id="KW-1185">Reference proteome</keyword>